<name>A0A1H0LYN9_9BACT</name>
<reference evidence="1 2" key="1">
    <citation type="submission" date="2016-10" db="EMBL/GenBank/DDBJ databases">
        <authorList>
            <person name="de Groot N.N."/>
        </authorList>
    </citation>
    <scope>NUCLEOTIDE SEQUENCE [LARGE SCALE GENOMIC DNA]</scope>
    <source>
        <strain evidence="1 2">DSM 12130</strain>
    </source>
</reference>
<keyword evidence="2" id="KW-1185">Reference proteome</keyword>
<organism evidence="1 2">
    <name type="scientific">Desulforhopalus singaporensis</name>
    <dbReference type="NCBI Taxonomy" id="91360"/>
    <lineage>
        <taxon>Bacteria</taxon>
        <taxon>Pseudomonadati</taxon>
        <taxon>Thermodesulfobacteriota</taxon>
        <taxon>Desulfobulbia</taxon>
        <taxon>Desulfobulbales</taxon>
        <taxon>Desulfocapsaceae</taxon>
        <taxon>Desulforhopalus</taxon>
    </lineage>
</organism>
<dbReference type="Proteomes" id="UP000199073">
    <property type="component" value="Unassembled WGS sequence"/>
</dbReference>
<sequence>MEANKPPKMTLDLTCRISITQFVFFSYLLKKQCSERISPAILKGGLPMHPQQLFHYRDVSRSPAEPLELVWQQPEQLVVIVE</sequence>
<dbReference type="STRING" id="91360.SAMN05660330_00911"/>
<evidence type="ECO:0000313" key="1">
    <source>
        <dbReference type="EMBL" id="SDO73339.1"/>
    </source>
</evidence>
<dbReference type="AlphaFoldDB" id="A0A1H0LYN9"/>
<protein>
    <submittedName>
        <fullName evidence="1">Uncharacterized protein</fullName>
    </submittedName>
</protein>
<evidence type="ECO:0000313" key="2">
    <source>
        <dbReference type="Proteomes" id="UP000199073"/>
    </source>
</evidence>
<proteinExistence type="predicted"/>
<accession>A0A1H0LYN9</accession>
<gene>
    <name evidence="1" type="ORF">SAMN05660330_00911</name>
</gene>
<dbReference type="EMBL" id="FNJI01000005">
    <property type="protein sequence ID" value="SDO73339.1"/>
    <property type="molecule type" value="Genomic_DNA"/>
</dbReference>